<dbReference type="PRINTS" id="PR00161">
    <property type="entry name" value="NIHGNASECYTB"/>
</dbReference>
<comment type="similarity">
    <text evidence="2">Belongs to the HupC/HyaC/HydC family.</text>
</comment>
<dbReference type="PANTHER" id="PTHR30485">
    <property type="entry name" value="NI/FE-HYDROGENASE 1 B-TYPE CYTOCHROME SUBUNIT"/>
    <property type="match status" value="1"/>
</dbReference>
<comment type="subcellular location">
    <subcellularLocation>
        <location evidence="1">Cell membrane</location>
        <topology evidence="1">Multi-pass membrane protein</topology>
    </subcellularLocation>
</comment>
<dbReference type="GO" id="GO:0000166">
    <property type="term" value="F:nucleotide binding"/>
    <property type="evidence" value="ECO:0007669"/>
    <property type="project" value="InterPro"/>
</dbReference>
<dbReference type="OrthoDB" id="197262at2"/>
<dbReference type="SUPFAM" id="SSF81660">
    <property type="entry name" value="Metal cation-transporting ATPase, ATP-binding domain N"/>
    <property type="match status" value="1"/>
</dbReference>
<evidence type="ECO:0000256" key="11">
    <source>
        <dbReference type="ARBA" id="ARBA00023136"/>
    </source>
</evidence>
<evidence type="ECO:0000256" key="7">
    <source>
        <dbReference type="ARBA" id="ARBA00022723"/>
    </source>
</evidence>
<evidence type="ECO:0000256" key="5">
    <source>
        <dbReference type="ARBA" id="ARBA00022617"/>
    </source>
</evidence>
<organism evidence="14 15">
    <name type="scientific">Akkermansia glycaniphila</name>
    <dbReference type="NCBI Taxonomy" id="1679444"/>
    <lineage>
        <taxon>Bacteria</taxon>
        <taxon>Pseudomonadati</taxon>
        <taxon>Verrucomicrobiota</taxon>
        <taxon>Verrucomicrobiia</taxon>
        <taxon>Verrucomicrobiales</taxon>
        <taxon>Akkermansiaceae</taxon>
        <taxon>Akkermansia</taxon>
    </lineage>
</organism>
<dbReference type="Gene3D" id="3.40.1110.10">
    <property type="entry name" value="Calcium-transporting ATPase, cytoplasmic domain N"/>
    <property type="match status" value="1"/>
</dbReference>
<evidence type="ECO:0000256" key="4">
    <source>
        <dbReference type="ARBA" id="ARBA00022475"/>
    </source>
</evidence>
<feature type="domain" description="Cytochrome b561 bacterial/Ni-hydrogenase" evidence="13">
    <location>
        <begin position="171"/>
        <end position="374"/>
    </location>
</feature>
<protein>
    <submittedName>
        <fullName evidence="14">Di-haem cytochrome transmembrane</fullName>
    </submittedName>
</protein>
<dbReference type="STRING" id="1679444.PYTT_0845"/>
<dbReference type="InterPro" id="IPR011577">
    <property type="entry name" value="Cyt_b561_bac/Ni-Hgenase"/>
</dbReference>
<dbReference type="EMBL" id="LT629973">
    <property type="protein sequence ID" value="SEH80037.1"/>
    <property type="molecule type" value="Genomic_DNA"/>
</dbReference>
<feature type="transmembrane region" description="Helical" evidence="12">
    <location>
        <begin position="222"/>
        <end position="241"/>
    </location>
</feature>
<feature type="transmembrane region" description="Helical" evidence="12">
    <location>
        <begin position="332"/>
        <end position="355"/>
    </location>
</feature>
<dbReference type="GO" id="GO:0005506">
    <property type="term" value="F:iron ion binding"/>
    <property type="evidence" value="ECO:0007669"/>
    <property type="project" value="InterPro"/>
</dbReference>
<dbReference type="GO" id="GO:0005886">
    <property type="term" value="C:plasma membrane"/>
    <property type="evidence" value="ECO:0007669"/>
    <property type="project" value="UniProtKB-SubCell"/>
</dbReference>
<evidence type="ECO:0000256" key="6">
    <source>
        <dbReference type="ARBA" id="ARBA00022692"/>
    </source>
</evidence>
<keyword evidence="7" id="KW-0479">Metal-binding</keyword>
<dbReference type="InterPro" id="IPR051542">
    <property type="entry name" value="Hydrogenase_cytochrome"/>
</dbReference>
<evidence type="ECO:0000256" key="3">
    <source>
        <dbReference type="ARBA" id="ARBA00022448"/>
    </source>
</evidence>
<sequence length="387" mass="43930">MNARLQIDNIQLIVRTPVPFGDIGEMDLLRLAAAASDNNGNDPGDKALVHAAETCAQTVGWEQKTGSWTPPTNKRHYSTAVIRPAGQTTGDFEIARGSVDALMELCKLSPADKAAVRKNVKHIKRKGFRPSAVAINREGFWQFCGFVPIFAMRVPLSVRDAQTEFRYFHIWDWSLRLLHWMWVLCVLGLIATGFCIAEGWFIKFGDLESGNQFGNIRRLHFILAWILIGVVTMRFATFFFATNKYQKISALFPIKKQQWKDLYETGRDYLLAKSFDGPRYIGHNPLQQWTYTGVYGLFTLMIVTGLTLYALYEPANWFFGLFMPINDVLGVANVRLIHVIGTWCFMLFITIHVYLSALAGNVDRDGTISSMISGGRWLRKGVHFRDE</sequence>
<evidence type="ECO:0000256" key="9">
    <source>
        <dbReference type="ARBA" id="ARBA00022989"/>
    </source>
</evidence>
<keyword evidence="5" id="KW-0349">Heme</keyword>
<keyword evidence="4" id="KW-1003">Cell membrane</keyword>
<dbReference type="InterPro" id="IPR023299">
    <property type="entry name" value="ATPase_P-typ_cyto_dom_N"/>
</dbReference>
<dbReference type="GO" id="GO:0022904">
    <property type="term" value="P:respiratory electron transport chain"/>
    <property type="evidence" value="ECO:0007669"/>
    <property type="project" value="InterPro"/>
</dbReference>
<dbReference type="RefSeq" id="WP_067773903.1">
    <property type="nucleotide sequence ID" value="NZ_JACVVN010000001.1"/>
</dbReference>
<dbReference type="GO" id="GO:0009055">
    <property type="term" value="F:electron transfer activity"/>
    <property type="evidence" value="ECO:0007669"/>
    <property type="project" value="InterPro"/>
</dbReference>
<keyword evidence="3" id="KW-0813">Transport</keyword>
<evidence type="ECO:0000259" key="13">
    <source>
        <dbReference type="Pfam" id="PF01292"/>
    </source>
</evidence>
<keyword evidence="10" id="KW-0408">Iron</keyword>
<name>A0A1C7PDJ4_9BACT</name>
<proteinExistence type="inferred from homology"/>
<dbReference type="PANTHER" id="PTHR30485:SF0">
    <property type="entry name" value="NI_FE-HYDROGENASE 1 B-TYPE CYTOCHROME SUBUNIT-RELATED"/>
    <property type="match status" value="1"/>
</dbReference>
<dbReference type="Pfam" id="PF01292">
    <property type="entry name" value="Ni_hydr_CYTB"/>
    <property type="match status" value="1"/>
</dbReference>
<keyword evidence="9 12" id="KW-1133">Transmembrane helix</keyword>
<evidence type="ECO:0000256" key="12">
    <source>
        <dbReference type="SAM" id="Phobius"/>
    </source>
</evidence>
<evidence type="ECO:0000313" key="15">
    <source>
        <dbReference type="Proteomes" id="UP000176204"/>
    </source>
</evidence>
<dbReference type="KEGG" id="agl:PYTT_0845"/>
<dbReference type="GO" id="GO:0020037">
    <property type="term" value="F:heme binding"/>
    <property type="evidence" value="ECO:0007669"/>
    <property type="project" value="TreeGrafter"/>
</dbReference>
<evidence type="ECO:0000256" key="1">
    <source>
        <dbReference type="ARBA" id="ARBA00004651"/>
    </source>
</evidence>
<dbReference type="SUPFAM" id="SSF81342">
    <property type="entry name" value="Transmembrane di-heme cytochromes"/>
    <property type="match status" value="1"/>
</dbReference>
<dbReference type="Proteomes" id="UP000176204">
    <property type="component" value="Chromosome I"/>
</dbReference>
<accession>A0A1C7PDJ4</accession>
<evidence type="ECO:0000256" key="10">
    <source>
        <dbReference type="ARBA" id="ARBA00023004"/>
    </source>
</evidence>
<dbReference type="NCBIfam" id="TIGR02125">
    <property type="entry name" value="CytB-hydogenase"/>
    <property type="match status" value="1"/>
</dbReference>
<dbReference type="InterPro" id="IPR000516">
    <property type="entry name" value="Ni-dep_Hydgase_cyt-B"/>
</dbReference>
<keyword evidence="8" id="KW-0249">Electron transport</keyword>
<dbReference type="InterPro" id="IPR016174">
    <property type="entry name" value="Di-haem_cyt_TM"/>
</dbReference>
<evidence type="ECO:0000256" key="2">
    <source>
        <dbReference type="ARBA" id="ARBA00008622"/>
    </source>
</evidence>
<feature type="transmembrane region" description="Helical" evidence="12">
    <location>
        <begin position="289"/>
        <end position="312"/>
    </location>
</feature>
<keyword evidence="15" id="KW-1185">Reference proteome</keyword>
<gene>
    <name evidence="14" type="ORF">PYTT_0845</name>
</gene>
<evidence type="ECO:0000313" key="14">
    <source>
        <dbReference type="EMBL" id="SEH80037.1"/>
    </source>
</evidence>
<feature type="transmembrane region" description="Helical" evidence="12">
    <location>
        <begin position="177"/>
        <end position="202"/>
    </location>
</feature>
<keyword evidence="6 12" id="KW-0812">Transmembrane</keyword>
<reference evidence="15" key="1">
    <citation type="submission" date="2016-09" db="EMBL/GenBank/DDBJ databases">
        <authorList>
            <person name="Koehorst J."/>
        </authorList>
    </citation>
    <scope>NUCLEOTIDE SEQUENCE [LARGE SCALE GENOMIC DNA]</scope>
</reference>
<keyword evidence="11 12" id="KW-0472">Membrane</keyword>
<dbReference type="Gene3D" id="1.20.950.20">
    <property type="entry name" value="Transmembrane di-heme cytochromes, Chain C"/>
    <property type="match status" value="1"/>
</dbReference>
<dbReference type="AlphaFoldDB" id="A0A1C7PDJ4"/>
<evidence type="ECO:0000256" key="8">
    <source>
        <dbReference type="ARBA" id="ARBA00022982"/>
    </source>
</evidence>